<accession>A0A099KQJ2</accession>
<evidence type="ECO:0000313" key="2">
    <source>
        <dbReference type="Proteomes" id="UP000029843"/>
    </source>
</evidence>
<comment type="caution">
    <text evidence="1">The sequence shown here is derived from an EMBL/GenBank/DDBJ whole genome shotgun (WGS) entry which is preliminary data.</text>
</comment>
<protein>
    <submittedName>
        <fullName evidence="1">Uncharacterized protein</fullName>
    </submittedName>
</protein>
<dbReference type="RefSeq" id="WP_033093802.1">
    <property type="nucleotide sequence ID" value="NZ_JQED01000021.1"/>
</dbReference>
<sequence>MLAKKPTTFHLRKKQRKHTKRVWVLELAPSKSDGVVYFYNGAKDLNRIHLTTDIHSAPWYESKHHVNGHLNADLKHAGFIAREHTFNF</sequence>
<dbReference type="AlphaFoldDB" id="A0A099KQJ2"/>
<dbReference type="EMBL" id="JQED01000021">
    <property type="protein sequence ID" value="KGJ92132.1"/>
    <property type="molecule type" value="Genomic_DNA"/>
</dbReference>
<name>A0A099KQJ2_COLPS</name>
<evidence type="ECO:0000313" key="1">
    <source>
        <dbReference type="EMBL" id="KGJ92132.1"/>
    </source>
</evidence>
<dbReference type="Proteomes" id="UP000029843">
    <property type="component" value="Unassembled WGS sequence"/>
</dbReference>
<organism evidence="1 2">
    <name type="scientific">Colwellia psychrerythraea</name>
    <name type="common">Vibrio psychroerythus</name>
    <dbReference type="NCBI Taxonomy" id="28229"/>
    <lineage>
        <taxon>Bacteria</taxon>
        <taxon>Pseudomonadati</taxon>
        <taxon>Pseudomonadota</taxon>
        <taxon>Gammaproteobacteria</taxon>
        <taxon>Alteromonadales</taxon>
        <taxon>Colwelliaceae</taxon>
        <taxon>Colwellia</taxon>
    </lineage>
</organism>
<reference evidence="1 2" key="1">
    <citation type="submission" date="2014-08" db="EMBL/GenBank/DDBJ databases">
        <title>Genomic and Phenotypic Diversity of Colwellia psychrerythraea strains from Disparate Marine Basins.</title>
        <authorList>
            <person name="Techtmann S.M."/>
            <person name="Stelling S.C."/>
            <person name="Utturkar S.M."/>
            <person name="Alshibli N."/>
            <person name="Harris A."/>
            <person name="Brown S.D."/>
            <person name="Hazen T.C."/>
        </authorList>
    </citation>
    <scope>NUCLEOTIDE SEQUENCE [LARGE SCALE GENOMIC DNA]</scope>
    <source>
        <strain evidence="1 2">ND2E</strain>
    </source>
</reference>
<proteinExistence type="predicted"/>
<dbReference type="PATRIC" id="fig|28229.4.peg.2069"/>
<gene>
    <name evidence="1" type="ORF">ND2E_3025</name>
</gene>